<dbReference type="Pfam" id="PF03852">
    <property type="entry name" value="Vsr"/>
    <property type="match status" value="1"/>
</dbReference>
<keyword evidence="5" id="KW-0234">DNA repair</keyword>
<evidence type="ECO:0000256" key="1">
    <source>
        <dbReference type="ARBA" id="ARBA00022722"/>
    </source>
</evidence>
<keyword evidence="4" id="KW-0378">Hydrolase</keyword>
<evidence type="ECO:0000256" key="2">
    <source>
        <dbReference type="ARBA" id="ARBA00022759"/>
    </source>
</evidence>
<dbReference type="InterPro" id="IPR011335">
    <property type="entry name" value="Restrct_endonuc-II-like"/>
</dbReference>
<organism evidence="7">
    <name type="scientific">marine metagenome</name>
    <dbReference type="NCBI Taxonomy" id="408172"/>
    <lineage>
        <taxon>unclassified sequences</taxon>
        <taxon>metagenomes</taxon>
        <taxon>ecological metagenomes</taxon>
    </lineage>
</organism>
<dbReference type="EMBL" id="UINC01030793">
    <property type="protein sequence ID" value="SVB15758.1"/>
    <property type="molecule type" value="Genomic_DNA"/>
</dbReference>
<sequence>MSTDEQLATSPATSRRMAKQRTRDTYPELAVRRELHRRGLRYRVQRPVLSGTRRKADIVFGPSKVAVFVHGCFWHGCPEHMTWPKSNQEFWKNKIKRNMERDKETIELLRSESWEAVVIWEHENPIDAANRVFELVEERRSDCRPRKTVDLGDSRTGRGRSDKCQR</sequence>
<evidence type="ECO:0000313" key="7">
    <source>
        <dbReference type="EMBL" id="SVB15758.1"/>
    </source>
</evidence>
<gene>
    <name evidence="7" type="ORF">METZ01_LOCUS168612</name>
</gene>
<dbReference type="GO" id="GO:0004519">
    <property type="term" value="F:endonuclease activity"/>
    <property type="evidence" value="ECO:0007669"/>
    <property type="project" value="UniProtKB-KW"/>
</dbReference>
<evidence type="ECO:0008006" key="8">
    <source>
        <dbReference type="Google" id="ProtNLM"/>
    </source>
</evidence>
<dbReference type="Gene3D" id="3.40.960.10">
    <property type="entry name" value="VSR Endonuclease"/>
    <property type="match status" value="1"/>
</dbReference>
<keyword evidence="1" id="KW-0540">Nuclease</keyword>
<dbReference type="SUPFAM" id="SSF52980">
    <property type="entry name" value="Restriction endonuclease-like"/>
    <property type="match status" value="1"/>
</dbReference>
<protein>
    <recommendedName>
        <fullName evidence="8">Very short patch repair endonuclease</fullName>
    </recommendedName>
</protein>
<evidence type="ECO:0000256" key="5">
    <source>
        <dbReference type="ARBA" id="ARBA00023204"/>
    </source>
</evidence>
<keyword evidence="3" id="KW-0227">DNA damage</keyword>
<evidence type="ECO:0000256" key="4">
    <source>
        <dbReference type="ARBA" id="ARBA00022801"/>
    </source>
</evidence>
<dbReference type="InterPro" id="IPR004603">
    <property type="entry name" value="DNA_mismatch_endonuc_vsr"/>
</dbReference>
<accession>A0A382BPJ0</accession>
<name>A0A382BPJ0_9ZZZZ</name>
<keyword evidence="2" id="KW-0255">Endonuclease</keyword>
<dbReference type="AlphaFoldDB" id="A0A382BPJ0"/>
<dbReference type="GO" id="GO:0016787">
    <property type="term" value="F:hydrolase activity"/>
    <property type="evidence" value="ECO:0007669"/>
    <property type="project" value="UniProtKB-KW"/>
</dbReference>
<evidence type="ECO:0000256" key="3">
    <source>
        <dbReference type="ARBA" id="ARBA00022763"/>
    </source>
</evidence>
<feature type="region of interest" description="Disordered" evidence="6">
    <location>
        <begin position="1"/>
        <end position="23"/>
    </location>
</feature>
<dbReference type="GO" id="GO:0006298">
    <property type="term" value="P:mismatch repair"/>
    <property type="evidence" value="ECO:0007669"/>
    <property type="project" value="InterPro"/>
</dbReference>
<dbReference type="CDD" id="cd00221">
    <property type="entry name" value="Vsr"/>
    <property type="match status" value="1"/>
</dbReference>
<dbReference type="NCBIfam" id="TIGR00632">
    <property type="entry name" value="vsr"/>
    <property type="match status" value="1"/>
</dbReference>
<evidence type="ECO:0000256" key="6">
    <source>
        <dbReference type="SAM" id="MobiDB-lite"/>
    </source>
</evidence>
<feature type="compositionally biased region" description="Polar residues" evidence="6">
    <location>
        <begin position="1"/>
        <end position="13"/>
    </location>
</feature>
<proteinExistence type="predicted"/>
<feature type="region of interest" description="Disordered" evidence="6">
    <location>
        <begin position="146"/>
        <end position="166"/>
    </location>
</feature>
<reference evidence="7" key="1">
    <citation type="submission" date="2018-05" db="EMBL/GenBank/DDBJ databases">
        <authorList>
            <person name="Lanie J.A."/>
            <person name="Ng W.-L."/>
            <person name="Kazmierczak K.M."/>
            <person name="Andrzejewski T.M."/>
            <person name="Davidsen T.M."/>
            <person name="Wayne K.J."/>
            <person name="Tettelin H."/>
            <person name="Glass J.I."/>
            <person name="Rusch D."/>
            <person name="Podicherti R."/>
            <person name="Tsui H.-C.T."/>
            <person name="Winkler M.E."/>
        </authorList>
    </citation>
    <scope>NUCLEOTIDE SEQUENCE</scope>
</reference>